<feature type="domain" description="Rad21/Rec8-like protein N-terminal" evidence="2">
    <location>
        <begin position="13"/>
        <end position="106"/>
    </location>
</feature>
<reference evidence="3 4" key="1">
    <citation type="journal article" date="2006" name="Nature">
        <title>Global trends of whole-genome duplications revealed by the ciliate Paramecium tetraurelia.</title>
        <authorList>
            <consortium name="Genoscope"/>
            <person name="Aury J.-M."/>
            <person name="Jaillon O."/>
            <person name="Duret L."/>
            <person name="Noel B."/>
            <person name="Jubin C."/>
            <person name="Porcel B.M."/>
            <person name="Segurens B."/>
            <person name="Daubin V."/>
            <person name="Anthouard V."/>
            <person name="Aiach N."/>
            <person name="Arnaiz O."/>
            <person name="Billaut A."/>
            <person name="Beisson J."/>
            <person name="Blanc I."/>
            <person name="Bouhouche K."/>
            <person name="Camara F."/>
            <person name="Duharcourt S."/>
            <person name="Guigo R."/>
            <person name="Gogendeau D."/>
            <person name="Katinka M."/>
            <person name="Keller A.-M."/>
            <person name="Kissmehl R."/>
            <person name="Klotz C."/>
            <person name="Koll F."/>
            <person name="Le Moue A."/>
            <person name="Lepere C."/>
            <person name="Malinsky S."/>
            <person name="Nowacki M."/>
            <person name="Nowak J.K."/>
            <person name="Plattner H."/>
            <person name="Poulain J."/>
            <person name="Ruiz F."/>
            <person name="Serrano V."/>
            <person name="Zagulski M."/>
            <person name="Dessen P."/>
            <person name="Betermier M."/>
            <person name="Weissenbach J."/>
            <person name="Scarpelli C."/>
            <person name="Schachter V."/>
            <person name="Sperling L."/>
            <person name="Meyer E."/>
            <person name="Cohen J."/>
            <person name="Wincker P."/>
        </authorList>
    </citation>
    <scope>NUCLEOTIDE SEQUENCE [LARGE SCALE GENOMIC DNA]</scope>
    <source>
        <strain evidence="3 4">Stock d4-2</strain>
    </source>
</reference>
<dbReference type="Proteomes" id="UP000000600">
    <property type="component" value="Unassembled WGS sequence"/>
</dbReference>
<dbReference type="Pfam" id="PF04825">
    <property type="entry name" value="Rad21_Rec8_N"/>
    <property type="match status" value="1"/>
</dbReference>
<gene>
    <name evidence="3" type="ORF">GSPATT00017827001</name>
</gene>
<dbReference type="RefSeq" id="XP_001450895.1">
    <property type="nucleotide sequence ID" value="XM_001450858.1"/>
</dbReference>
<dbReference type="KEGG" id="ptm:GSPATT00017827001"/>
<accession>A0DKD1</accession>
<organism evidence="3 4">
    <name type="scientific">Paramecium tetraurelia</name>
    <dbReference type="NCBI Taxonomy" id="5888"/>
    <lineage>
        <taxon>Eukaryota</taxon>
        <taxon>Sar</taxon>
        <taxon>Alveolata</taxon>
        <taxon>Ciliophora</taxon>
        <taxon>Intramacronucleata</taxon>
        <taxon>Oligohymenophorea</taxon>
        <taxon>Peniculida</taxon>
        <taxon>Parameciidae</taxon>
        <taxon>Paramecium</taxon>
    </lineage>
</organism>
<evidence type="ECO:0000313" key="4">
    <source>
        <dbReference type="Proteomes" id="UP000000600"/>
    </source>
</evidence>
<dbReference type="AlphaFoldDB" id="A0DKD1"/>
<name>A0DKD1_PARTE</name>
<evidence type="ECO:0000313" key="3">
    <source>
        <dbReference type="EMBL" id="CAK83498.1"/>
    </source>
</evidence>
<proteinExistence type="predicted"/>
<feature type="region of interest" description="Disordered" evidence="1">
    <location>
        <begin position="269"/>
        <end position="291"/>
    </location>
</feature>
<feature type="compositionally biased region" description="Basic and acidic residues" evidence="1">
    <location>
        <begin position="116"/>
        <end position="131"/>
    </location>
</feature>
<protein>
    <recommendedName>
        <fullName evidence="2">Rad21/Rec8-like protein N-terminal domain-containing protein</fullName>
    </recommendedName>
</protein>
<dbReference type="InterPro" id="IPR006910">
    <property type="entry name" value="Rad21_Rec8_N"/>
</dbReference>
<dbReference type="EMBL" id="CT868474">
    <property type="protein sequence ID" value="CAK83498.1"/>
    <property type="molecule type" value="Genomic_DNA"/>
</dbReference>
<keyword evidence="4" id="KW-1185">Reference proteome</keyword>
<dbReference type="InParanoid" id="A0DKD1"/>
<evidence type="ECO:0000259" key="2">
    <source>
        <dbReference type="Pfam" id="PF04825"/>
    </source>
</evidence>
<sequence length="486" mass="57359">MIEEEDVINTTQFNKIIQISYMGGKLSKLQLQQMNLEKIINQCISFIQDGASFRECTNYLHGLAMVYLKQYQLLRQEILSLQNSMMNKENFVEVEKKDARSKNKQTKTRPNQQKEAITELQEHSNSSRDNPRNIASAERLQLDSQKTPFDINLYLRKEDSDSSNGFGTANFILKDVQSIEKQSLKEILNNRRNQKEQSQASSKQTPLLPQIIINDADNEIQEEQFQFQNEEDEDEITDTRVEVRHGNIMRALEEFGISFDNNQQAMNQTKLTDRSKRQTKKQQTTLSKQLDHQDKDRVLQENYQRNLEEFIKYQDKMDDLQIKMDLMNLQPEFWSKQDDLIHMINQYEIPLNQTVINNKNLPLSSYSKMQGMTTIENSNNQFQGINSFDDQEEIPEFQSMDSNRHSKSIDVDSNEYHIQEVNFLKKKLLVQLMLLFILIMFQYFKFRSEENKAKSFYDLLLMSRLGFCQIKKEQQIGNYTNMLIEL</sequence>
<evidence type="ECO:0000256" key="1">
    <source>
        <dbReference type="SAM" id="MobiDB-lite"/>
    </source>
</evidence>
<dbReference type="GeneID" id="5036680"/>
<dbReference type="OrthoDB" id="303277at2759"/>
<dbReference type="OMA" id="ASFRECT"/>
<feature type="region of interest" description="Disordered" evidence="1">
    <location>
        <begin position="93"/>
        <end position="132"/>
    </location>
</feature>
<dbReference type="HOGENOM" id="CLU_570462_0_0_1"/>